<keyword evidence="4" id="KW-1185">Reference proteome</keyword>
<comment type="caution">
    <text evidence="3">The sequence shown here is derived from an EMBL/GenBank/DDBJ whole genome shotgun (WGS) entry which is preliminary data.</text>
</comment>
<dbReference type="Proteomes" id="UP000812440">
    <property type="component" value="Chromosome 9"/>
</dbReference>
<gene>
    <name evidence="3" type="ORF">GDO86_017183</name>
</gene>
<sequence>MNAYRITVKSSTFLKTATLLQLPLSVIVVAFGPLHMYRVSYFIGFSLFLHVLCYLM</sequence>
<evidence type="ECO:0000259" key="2">
    <source>
        <dbReference type="Pfam" id="PF25140"/>
    </source>
</evidence>
<accession>A0A8T2IQT9</accession>
<evidence type="ECO:0000313" key="4">
    <source>
        <dbReference type="Proteomes" id="UP000812440"/>
    </source>
</evidence>
<evidence type="ECO:0000313" key="3">
    <source>
        <dbReference type="EMBL" id="KAG8432831.1"/>
    </source>
</evidence>
<evidence type="ECO:0000256" key="1">
    <source>
        <dbReference type="SAM" id="Phobius"/>
    </source>
</evidence>
<keyword evidence="1" id="KW-0472">Membrane</keyword>
<protein>
    <recommendedName>
        <fullName evidence="2">GPI inositol-deacylase transmembrane domain-containing protein</fullName>
    </recommendedName>
</protein>
<feature type="transmembrane region" description="Helical" evidence="1">
    <location>
        <begin position="37"/>
        <end position="55"/>
    </location>
</feature>
<dbReference type="OrthoDB" id="348976at2759"/>
<name>A0A8T2IQT9_9PIPI</name>
<reference evidence="3" key="1">
    <citation type="thesis" date="2020" institute="ProQuest LLC" country="789 East Eisenhower Parkway, Ann Arbor, MI, USA">
        <title>Comparative Genomics and Chromosome Evolution.</title>
        <authorList>
            <person name="Mudd A.B."/>
        </authorList>
    </citation>
    <scope>NUCLEOTIDE SEQUENCE</scope>
    <source>
        <strain evidence="3">Female2</strain>
        <tissue evidence="3">Blood</tissue>
    </source>
</reference>
<dbReference type="AlphaFoldDB" id="A0A8T2IQT9"/>
<dbReference type="EMBL" id="JAACNH010000009">
    <property type="protein sequence ID" value="KAG8432831.1"/>
    <property type="molecule type" value="Genomic_DNA"/>
</dbReference>
<feature type="transmembrane region" description="Helical" evidence="1">
    <location>
        <begin position="12"/>
        <end position="31"/>
    </location>
</feature>
<organism evidence="3 4">
    <name type="scientific">Hymenochirus boettgeri</name>
    <name type="common">Congo dwarf clawed frog</name>
    <dbReference type="NCBI Taxonomy" id="247094"/>
    <lineage>
        <taxon>Eukaryota</taxon>
        <taxon>Metazoa</taxon>
        <taxon>Chordata</taxon>
        <taxon>Craniata</taxon>
        <taxon>Vertebrata</taxon>
        <taxon>Euteleostomi</taxon>
        <taxon>Amphibia</taxon>
        <taxon>Batrachia</taxon>
        <taxon>Anura</taxon>
        <taxon>Pipoidea</taxon>
        <taxon>Pipidae</taxon>
        <taxon>Pipinae</taxon>
        <taxon>Hymenochirus</taxon>
    </lineage>
</organism>
<keyword evidence="1" id="KW-0812">Transmembrane</keyword>
<dbReference type="InterPro" id="IPR056824">
    <property type="entry name" value="PGAP1_TMD"/>
</dbReference>
<dbReference type="Pfam" id="PF25140">
    <property type="entry name" value="PGAP1_TMD"/>
    <property type="match status" value="1"/>
</dbReference>
<proteinExistence type="predicted"/>
<keyword evidence="1" id="KW-1133">Transmembrane helix</keyword>
<feature type="domain" description="GPI inositol-deacylase transmembrane" evidence="2">
    <location>
        <begin position="9"/>
        <end position="54"/>
    </location>
</feature>